<feature type="transmembrane region" description="Helical" evidence="8">
    <location>
        <begin position="341"/>
        <end position="370"/>
    </location>
</feature>
<feature type="transmembrane region" description="Helical" evidence="8">
    <location>
        <begin position="203"/>
        <end position="226"/>
    </location>
</feature>
<keyword evidence="4 8" id="KW-1133">Transmembrane helix</keyword>
<keyword evidence="5" id="KW-0406">Ion transport</keyword>
<feature type="domain" description="Cation/H+ exchanger transmembrane" evidence="9">
    <location>
        <begin position="124"/>
        <end position="456"/>
    </location>
</feature>
<feature type="transmembrane region" description="Helical" evidence="8">
    <location>
        <begin position="448"/>
        <end position="470"/>
    </location>
</feature>
<evidence type="ECO:0000313" key="11">
    <source>
        <dbReference type="Proteomes" id="UP000714275"/>
    </source>
</evidence>
<feature type="transmembrane region" description="Helical" evidence="8">
    <location>
        <begin position="390"/>
        <end position="408"/>
    </location>
</feature>
<organism evidence="10 11">
    <name type="scientific">Suillus placidus</name>
    <dbReference type="NCBI Taxonomy" id="48579"/>
    <lineage>
        <taxon>Eukaryota</taxon>
        <taxon>Fungi</taxon>
        <taxon>Dikarya</taxon>
        <taxon>Basidiomycota</taxon>
        <taxon>Agaricomycotina</taxon>
        <taxon>Agaricomycetes</taxon>
        <taxon>Agaricomycetidae</taxon>
        <taxon>Boletales</taxon>
        <taxon>Suillineae</taxon>
        <taxon>Suillaceae</taxon>
        <taxon>Suillus</taxon>
    </lineage>
</organism>
<evidence type="ECO:0000256" key="5">
    <source>
        <dbReference type="ARBA" id="ARBA00023065"/>
    </source>
</evidence>
<name>A0A9P6ZPS4_9AGAM</name>
<reference evidence="10" key="1">
    <citation type="journal article" date="2020" name="New Phytol.">
        <title>Comparative genomics reveals dynamic genome evolution in host specialist ectomycorrhizal fungi.</title>
        <authorList>
            <person name="Lofgren L.A."/>
            <person name="Nguyen N.H."/>
            <person name="Vilgalys R."/>
            <person name="Ruytinx J."/>
            <person name="Liao H.L."/>
            <person name="Branco S."/>
            <person name="Kuo A."/>
            <person name="LaButti K."/>
            <person name="Lipzen A."/>
            <person name="Andreopoulos W."/>
            <person name="Pangilinan J."/>
            <person name="Riley R."/>
            <person name="Hundley H."/>
            <person name="Na H."/>
            <person name="Barry K."/>
            <person name="Grigoriev I.V."/>
            <person name="Stajich J.E."/>
            <person name="Kennedy P.G."/>
        </authorList>
    </citation>
    <scope>NUCLEOTIDE SEQUENCE</scope>
    <source>
        <strain evidence="10">DOB743</strain>
    </source>
</reference>
<dbReference type="GO" id="GO:1902600">
    <property type="term" value="P:proton transmembrane transport"/>
    <property type="evidence" value="ECO:0007669"/>
    <property type="project" value="InterPro"/>
</dbReference>
<feature type="region of interest" description="Disordered" evidence="7">
    <location>
        <begin position="1"/>
        <end position="33"/>
    </location>
</feature>
<evidence type="ECO:0000256" key="4">
    <source>
        <dbReference type="ARBA" id="ARBA00022989"/>
    </source>
</evidence>
<gene>
    <name evidence="10" type="ORF">EV702DRAFT_1200290</name>
</gene>
<dbReference type="OrthoDB" id="2687058at2759"/>
<dbReference type="GO" id="GO:0015297">
    <property type="term" value="F:antiporter activity"/>
    <property type="evidence" value="ECO:0007669"/>
    <property type="project" value="InterPro"/>
</dbReference>
<keyword evidence="3 8" id="KW-0812">Transmembrane</keyword>
<keyword evidence="2" id="KW-0813">Transport</keyword>
<evidence type="ECO:0000259" key="9">
    <source>
        <dbReference type="Pfam" id="PF00999"/>
    </source>
</evidence>
<dbReference type="Pfam" id="PF00999">
    <property type="entry name" value="Na_H_Exchanger"/>
    <property type="match status" value="1"/>
</dbReference>
<comment type="subcellular location">
    <subcellularLocation>
        <location evidence="1">Membrane</location>
        <topology evidence="1">Multi-pass membrane protein</topology>
    </subcellularLocation>
</comment>
<dbReference type="AlphaFoldDB" id="A0A9P6ZPS4"/>
<evidence type="ECO:0000256" key="7">
    <source>
        <dbReference type="SAM" id="MobiDB-lite"/>
    </source>
</evidence>
<feature type="transmembrane region" description="Helical" evidence="8">
    <location>
        <begin position="303"/>
        <end position="329"/>
    </location>
</feature>
<dbReference type="PANTHER" id="PTHR32468:SF0">
    <property type="entry name" value="K(+)_H(+) ANTIPORTER 1"/>
    <property type="match status" value="1"/>
</dbReference>
<evidence type="ECO:0000256" key="1">
    <source>
        <dbReference type="ARBA" id="ARBA00004141"/>
    </source>
</evidence>
<evidence type="ECO:0000256" key="8">
    <source>
        <dbReference type="SAM" id="Phobius"/>
    </source>
</evidence>
<feature type="region of interest" description="Disordered" evidence="7">
    <location>
        <begin position="481"/>
        <end position="506"/>
    </location>
</feature>
<protein>
    <submittedName>
        <fullName evidence="10">Sodium/hydrogen exchanger family-domain-containing protein</fullName>
    </submittedName>
</protein>
<evidence type="ECO:0000256" key="6">
    <source>
        <dbReference type="ARBA" id="ARBA00023136"/>
    </source>
</evidence>
<keyword evidence="11" id="KW-1185">Reference proteome</keyword>
<comment type="caution">
    <text evidence="10">The sequence shown here is derived from an EMBL/GenBank/DDBJ whole genome shotgun (WGS) entry which is preliminary data.</text>
</comment>
<feature type="transmembrane region" description="Helical" evidence="8">
    <location>
        <begin position="138"/>
        <end position="157"/>
    </location>
</feature>
<dbReference type="InterPro" id="IPR038770">
    <property type="entry name" value="Na+/solute_symporter_sf"/>
</dbReference>
<accession>A0A9P6ZPS4</accession>
<evidence type="ECO:0000256" key="2">
    <source>
        <dbReference type="ARBA" id="ARBA00022448"/>
    </source>
</evidence>
<dbReference type="GO" id="GO:0016020">
    <property type="term" value="C:membrane"/>
    <property type="evidence" value="ECO:0007669"/>
    <property type="project" value="UniProtKB-SubCell"/>
</dbReference>
<dbReference type="PANTHER" id="PTHR32468">
    <property type="entry name" value="CATION/H + ANTIPORTER"/>
    <property type="match status" value="1"/>
</dbReference>
<evidence type="ECO:0000256" key="3">
    <source>
        <dbReference type="ARBA" id="ARBA00022692"/>
    </source>
</evidence>
<feature type="transmembrane region" description="Helical" evidence="8">
    <location>
        <begin position="112"/>
        <end position="131"/>
    </location>
</feature>
<dbReference type="Gene3D" id="1.20.1530.20">
    <property type="match status" value="1"/>
</dbReference>
<evidence type="ECO:0000313" key="10">
    <source>
        <dbReference type="EMBL" id="KAG1774484.1"/>
    </source>
</evidence>
<dbReference type="InterPro" id="IPR050794">
    <property type="entry name" value="CPA2_transporter"/>
</dbReference>
<feature type="transmembrane region" description="Helical" evidence="8">
    <location>
        <begin position="271"/>
        <end position="297"/>
    </location>
</feature>
<keyword evidence="6 8" id="KW-0472">Membrane</keyword>
<feature type="transmembrane region" description="Helical" evidence="8">
    <location>
        <begin position="238"/>
        <end position="259"/>
    </location>
</feature>
<dbReference type="EMBL" id="JABBWD010000041">
    <property type="protein sequence ID" value="KAG1774484.1"/>
    <property type="molecule type" value="Genomic_DNA"/>
</dbReference>
<sequence length="897" mass="98161">MSLAKSNPQYRGPRTPRMKWPGPRGRLPSPADRSYRYPKRHAGVVIELRSRGWYYRCRLLKTRYPRIHISPMPKFSDALVFRIWKREATGQGDLLSGVDPTAFTTSDPLRLLIIQIGIIVMMGQLLSLGLGKIRQPKVVAEVLGGILLGPTAMGRILGFTKRIFPAQSLPYLSLVANIGLCLFLFIVGLKIDANITTRNARSSLFIALSTMALSFGLGAAISVPLYHNFIGPPVEFTYFMLFTGMIFSTTSFPVLCRILTSLKLLDTTVGVIVLSAGVCNDVVGWSLLVPAVALVNATSGLTALWILLTCVAFTAFLMWPVRIALLWFARFTGSTENGPTMFFMTVTILTFWACSFFADILGVSAIFGAFLAGVIVPHEGALAISLTEKLEDMVTIVFLPLYFTLSGLHTDFGSLNNDYLVLKISFSPVEWIILNIGLSTGILTQRVFSMFVLEALVLTFITTPLVSILYPPKRRVRALAGDVSRRSTGDRDEDIGDRQSPMTDDQPWRSRFTVVLDKFDHMSGMLVATQLVLPSSLVPTSQGTEIYVNALRLIEMSDCNSDIMKSSAVDALIHTDPVLGVFRTFGELNDIRISLSLSIVPYEDMSKAIFDHAIRHGSELILLQWLPLSSIISGDTAEDPCSPHSTRIELNSFETFLGSSTGTSNPAAAIHSQFVRRILAESNTDVALFIDPGTSLSGTGPGSAHHIFSPFFGGPDDRLALEFVMQLCTNPRISATVVRMSKSATERVAVQWPIHGMPIQSTVVVPNISYGQTHFESETADTILWEQYVDSHSSYNIHPSIRAALSRITFSEHSSSMPLYSAIQQASTRKPVLVVVGRSHRLGSDDLTQELENILKERGNVGQGDSRSTIGDVATAFVASGCATAMVVLQAANVSAD</sequence>
<proteinExistence type="predicted"/>
<feature type="transmembrane region" description="Helical" evidence="8">
    <location>
        <begin position="420"/>
        <end position="442"/>
    </location>
</feature>
<dbReference type="InterPro" id="IPR006153">
    <property type="entry name" value="Cation/H_exchanger_TM"/>
</dbReference>
<dbReference type="Proteomes" id="UP000714275">
    <property type="component" value="Unassembled WGS sequence"/>
</dbReference>
<feature type="transmembrane region" description="Helical" evidence="8">
    <location>
        <begin position="169"/>
        <end position="191"/>
    </location>
</feature>